<dbReference type="RefSeq" id="WP_120119061.1">
    <property type="nucleotide sequence ID" value="NZ_BORI01000027.1"/>
</dbReference>
<evidence type="ECO:0000256" key="1">
    <source>
        <dbReference type="SAM" id="MobiDB-lite"/>
    </source>
</evidence>
<proteinExistence type="predicted"/>
<dbReference type="Pfam" id="PF13519">
    <property type="entry name" value="VWA_2"/>
    <property type="match status" value="1"/>
</dbReference>
<evidence type="ECO:0000313" key="4">
    <source>
        <dbReference type="Proteomes" id="UP000287296"/>
    </source>
</evidence>
<dbReference type="Gene3D" id="3.40.50.410">
    <property type="entry name" value="von Willebrand factor, type A domain"/>
    <property type="match status" value="1"/>
</dbReference>
<name>A0A429X944_SIMTE</name>
<evidence type="ECO:0000259" key="2">
    <source>
        <dbReference type="PROSITE" id="PS50234"/>
    </source>
</evidence>
<feature type="domain" description="VWFA" evidence="2">
    <location>
        <begin position="158"/>
        <end position="346"/>
    </location>
</feature>
<dbReference type="SMART" id="SM00327">
    <property type="entry name" value="VWA"/>
    <property type="match status" value="1"/>
</dbReference>
<dbReference type="InterPro" id="IPR002035">
    <property type="entry name" value="VWF_A"/>
</dbReference>
<feature type="compositionally biased region" description="Polar residues" evidence="1">
    <location>
        <begin position="51"/>
        <end position="60"/>
    </location>
</feature>
<dbReference type="AlphaFoldDB" id="A0A429X944"/>
<protein>
    <submittedName>
        <fullName evidence="3">VWA domain-containing protein</fullName>
    </submittedName>
</protein>
<gene>
    <name evidence="3" type="ORF">D5F11_009555</name>
</gene>
<accession>A0A429X944</accession>
<dbReference type="PROSITE" id="PS51257">
    <property type="entry name" value="PROKAR_LIPOPROTEIN"/>
    <property type="match status" value="1"/>
</dbReference>
<comment type="caution">
    <text evidence="3">The sequence shown here is derived from an EMBL/GenBank/DDBJ whole genome shotgun (WGS) entry which is preliminary data.</text>
</comment>
<dbReference type="SUPFAM" id="SSF53300">
    <property type="entry name" value="vWA-like"/>
    <property type="match status" value="1"/>
</dbReference>
<dbReference type="PROSITE" id="PS50234">
    <property type="entry name" value="VWFA"/>
    <property type="match status" value="1"/>
</dbReference>
<feature type="region of interest" description="Disordered" evidence="1">
    <location>
        <begin position="42"/>
        <end position="62"/>
    </location>
</feature>
<evidence type="ECO:0000313" key="3">
    <source>
        <dbReference type="EMBL" id="RST59947.1"/>
    </source>
</evidence>
<reference evidence="3 4" key="1">
    <citation type="submission" date="2018-12" db="EMBL/GenBank/DDBJ databases">
        <authorList>
            <person name="Sun L."/>
            <person name="Chen Z."/>
        </authorList>
    </citation>
    <scope>NUCLEOTIDE SEQUENCE [LARGE SCALE GENOMIC DNA]</scope>
    <source>
        <strain evidence="3 4">LMG 29736</strain>
    </source>
</reference>
<dbReference type="EMBL" id="QYTW02000007">
    <property type="protein sequence ID" value="RST59947.1"/>
    <property type="molecule type" value="Genomic_DNA"/>
</dbReference>
<dbReference type="Proteomes" id="UP000287296">
    <property type="component" value="Unassembled WGS sequence"/>
</dbReference>
<dbReference type="InterPro" id="IPR036465">
    <property type="entry name" value="vWFA_dom_sf"/>
</dbReference>
<dbReference type="OrthoDB" id="9783818at2"/>
<organism evidence="3 4">
    <name type="scientific">Siminovitchia terrae</name>
    <name type="common">Bacillus terrae</name>
    <dbReference type="NCBI Taxonomy" id="1914933"/>
    <lineage>
        <taxon>Bacteria</taxon>
        <taxon>Bacillati</taxon>
        <taxon>Bacillota</taxon>
        <taxon>Bacilli</taxon>
        <taxon>Bacillales</taxon>
        <taxon>Bacillaceae</taxon>
        <taxon>Siminovitchia</taxon>
    </lineage>
</organism>
<sequence length="468" mass="52332">MSRFLIPVAIFFCFIFLVGCQEKKGNTDEVKDQEVTKVDVEVEKEPDEETATGTEESPFNLNAPEIPSTLEEVVSYPVGLYASKDTQVKDEAVQQALDAIPPISKTASDKELSNLLAYVYSLFKMDYDDPKVIIDSLSIATTPDSEEISKEEQSETFNVEIILDASGSMREMIGSKSMMEIAKEAIKEFASSLPEEANVGLRVYGHKGTSSNADKAMSCAANELVYPIKPYNESELADALGKFNPAGWTPLAQSMLEAQKDLSQYKGENHRNIIYLVSDGVETCDGDPVATAKSLKGSEISPVVNIIGFDLDSKAEQQLKDVADAAGGTYVNVRNREQLKSQFNKTSADAYKWITWYQNEKSDIYDVANEQKSAVYDLSNSWKNNISKEKYLIQFSLQSLYTKEKITKEQELKMYNTAKEFYQYHHSLVEEMKDTLIDARDENLASSLEEIKELYNKNVSPGKKSRGT</sequence>